<keyword evidence="1" id="KW-1133">Transmembrane helix</keyword>
<evidence type="ECO:0000256" key="1">
    <source>
        <dbReference type="SAM" id="Phobius"/>
    </source>
</evidence>
<organism evidence="2 3">
    <name type="scientific">Venenivibrio stagnispumantis</name>
    <dbReference type="NCBI Taxonomy" id="407998"/>
    <lineage>
        <taxon>Bacteria</taxon>
        <taxon>Pseudomonadati</taxon>
        <taxon>Aquificota</taxon>
        <taxon>Aquificia</taxon>
        <taxon>Aquificales</taxon>
        <taxon>Hydrogenothermaceae</taxon>
        <taxon>Venenivibrio</taxon>
    </lineage>
</organism>
<evidence type="ECO:0000313" key="3">
    <source>
        <dbReference type="Proteomes" id="UP001157947"/>
    </source>
</evidence>
<evidence type="ECO:0000313" key="2">
    <source>
        <dbReference type="EMBL" id="SMP00705.1"/>
    </source>
</evidence>
<reference evidence="2" key="1">
    <citation type="submission" date="2017-05" db="EMBL/GenBank/DDBJ databases">
        <authorList>
            <person name="Varghese N."/>
            <person name="Submissions S."/>
        </authorList>
    </citation>
    <scope>NUCLEOTIDE SEQUENCE</scope>
    <source>
        <strain evidence="2">DSM 18763</strain>
    </source>
</reference>
<accession>A0AA46ACT9</accession>
<keyword evidence="1" id="KW-0812">Transmembrane</keyword>
<comment type="caution">
    <text evidence="2">The sequence shown here is derived from an EMBL/GenBank/DDBJ whole genome shotgun (WGS) entry which is preliminary data.</text>
</comment>
<protein>
    <submittedName>
        <fullName evidence="2">Uncharacterized protein</fullName>
    </submittedName>
</protein>
<dbReference type="AlphaFoldDB" id="A0AA46ACT9"/>
<feature type="transmembrane region" description="Helical" evidence="1">
    <location>
        <begin position="6"/>
        <end position="22"/>
    </location>
</feature>
<dbReference type="Proteomes" id="UP001157947">
    <property type="component" value="Unassembled WGS sequence"/>
</dbReference>
<name>A0AA46ACT9_9AQUI</name>
<proteinExistence type="predicted"/>
<dbReference type="EMBL" id="FXTX01000001">
    <property type="protein sequence ID" value="SMP00705.1"/>
    <property type="molecule type" value="Genomic_DNA"/>
</dbReference>
<keyword evidence="3" id="KW-1185">Reference proteome</keyword>
<sequence length="119" mass="14056">MKIIRLYILPIFLLVISSFLLIKSFETPKNNKIICTYKIEEIENNIKEIINFLNLQNDIYINHNKNQISIYSKDYTVLAKIDSIYILLATLSFLHYNLEYKEFYIGKSCNGLRIIVEAK</sequence>
<gene>
    <name evidence="2" type="ORF">SAMN06264868_101150</name>
</gene>
<keyword evidence="1" id="KW-0472">Membrane</keyword>
<dbReference type="RefSeq" id="WP_265133605.1">
    <property type="nucleotide sequence ID" value="NZ_FXTX01000001.1"/>
</dbReference>